<accession>C7R1H1</accession>
<dbReference type="NCBIfam" id="TIGR01554">
    <property type="entry name" value="major_cap_HK97"/>
    <property type="match status" value="1"/>
</dbReference>
<dbReference type="KEGG" id="jde:Jden_2169"/>
<protein>
    <submittedName>
        <fullName evidence="3">Major capsid protein HK97</fullName>
    </submittedName>
</protein>
<dbReference type="InterPro" id="IPR054612">
    <property type="entry name" value="Phage_capsid-like_C"/>
</dbReference>
<dbReference type="OrthoDB" id="156689at2"/>
<name>C7R1H1_JONDD</name>
<evidence type="ECO:0000256" key="1">
    <source>
        <dbReference type="ARBA" id="ARBA00004328"/>
    </source>
</evidence>
<dbReference type="AlphaFoldDB" id="C7R1H1"/>
<dbReference type="Gene3D" id="3.30.2320.10">
    <property type="entry name" value="hypothetical protein PF0899 domain"/>
    <property type="match status" value="1"/>
</dbReference>
<reference evidence="3 4" key="1">
    <citation type="journal article" date="2009" name="Stand. Genomic Sci.">
        <title>Complete genome sequence of Jonesia denitrificans type strain (Prevot 55134).</title>
        <authorList>
            <person name="Pukall R."/>
            <person name="Gehrich-Schroter G."/>
            <person name="Lapidus A."/>
            <person name="Nolan M."/>
            <person name="Glavina Del Rio T."/>
            <person name="Lucas S."/>
            <person name="Chen F."/>
            <person name="Tice H."/>
            <person name="Pitluck S."/>
            <person name="Cheng J.F."/>
            <person name="Copeland A."/>
            <person name="Saunders E."/>
            <person name="Brettin T."/>
            <person name="Detter J.C."/>
            <person name="Bruce D."/>
            <person name="Goodwin L."/>
            <person name="Pati A."/>
            <person name="Ivanova N."/>
            <person name="Mavromatis K."/>
            <person name="Ovchinnikova G."/>
            <person name="Chen A."/>
            <person name="Palaniappan K."/>
            <person name="Land M."/>
            <person name="Hauser L."/>
            <person name="Chang Y.J."/>
            <person name="Jeffries C.D."/>
            <person name="Chain P."/>
            <person name="Goker M."/>
            <person name="Bristow J."/>
            <person name="Eisen J.A."/>
            <person name="Markowitz V."/>
            <person name="Hugenholtz P."/>
            <person name="Kyrpides N.C."/>
            <person name="Klenk H.P."/>
            <person name="Han C."/>
        </authorList>
    </citation>
    <scope>NUCLEOTIDE SEQUENCE [LARGE SCALE GENOMIC DNA]</scope>
    <source>
        <strain evidence="4">ATCC 14870 / DSM 20603 / BCRC 15368 / CIP 55.134 / JCM 11481 / NBRC 15587 / NCTC 10816 / Prevot 55134</strain>
    </source>
</reference>
<dbReference type="InterPro" id="IPR024455">
    <property type="entry name" value="Phage_capsid"/>
</dbReference>
<dbReference type="Pfam" id="PF05065">
    <property type="entry name" value="Phage_capsid"/>
    <property type="match status" value="1"/>
</dbReference>
<gene>
    <name evidence="3" type="ordered locus">Jden_2169</name>
</gene>
<dbReference type="Proteomes" id="UP000000628">
    <property type="component" value="Chromosome"/>
</dbReference>
<dbReference type="HOGENOM" id="CLU_057653_1_0_11"/>
<dbReference type="eggNOG" id="COG4653">
    <property type="taxonomic scope" value="Bacteria"/>
</dbReference>
<proteinExistence type="predicted"/>
<evidence type="ECO:0000259" key="2">
    <source>
        <dbReference type="Pfam" id="PF05065"/>
    </source>
</evidence>
<keyword evidence="4" id="KW-1185">Reference proteome</keyword>
<dbReference type="EMBL" id="CP001706">
    <property type="protein sequence ID" value="ACV09806.1"/>
    <property type="molecule type" value="Genomic_DNA"/>
</dbReference>
<dbReference type="SUPFAM" id="SSF56563">
    <property type="entry name" value="Major capsid protein gp5"/>
    <property type="match status" value="1"/>
</dbReference>
<feature type="domain" description="Phage capsid-like C-terminal" evidence="2">
    <location>
        <begin position="14"/>
        <end position="292"/>
    </location>
</feature>
<organism evidence="3 4">
    <name type="scientific">Jonesia denitrificans (strain ATCC 14870 / DSM 20603 / BCRC 15368 / CIP 55.134 / JCM 11481 / NBRC 15587 / NCTC 10816 / Prevot 55134)</name>
    <name type="common">Listeria denitrificans</name>
    <dbReference type="NCBI Taxonomy" id="471856"/>
    <lineage>
        <taxon>Bacteria</taxon>
        <taxon>Bacillati</taxon>
        <taxon>Actinomycetota</taxon>
        <taxon>Actinomycetes</taxon>
        <taxon>Micrococcales</taxon>
        <taxon>Jonesiaceae</taxon>
        <taxon>Jonesia</taxon>
    </lineage>
</organism>
<dbReference type="STRING" id="471856.Jden_2169"/>
<sequence>MAGYANVVGRADVGDALIPDQVINEIIQEAPKSSVVLDRAKQVRLSAKKAKQPVLATLPEAYWVDGDTGLKQTSKSQWESLTITAEELAVIVPIPDALVDDANIPLWDEIKPLLAEAIGKKVDQAALFGVDSPASWPTGIVPGAVAAGNFVEEGTGADLGVDVALLGEQIAKQGYGINGFASRPGLQWQLIGLRSTQGTPIYTPSLSAGTPAGLYGYPLNEVMNGSWDADEATLLAADWTKFVVGVRQDITYDLFSEGVISDADGKVILNLMQQDSKALRVVFRVGFQVAKPITRVAGATGYPAGVIVPAEVEPEEPETP</sequence>
<dbReference type="Gene3D" id="3.30.2400.10">
    <property type="entry name" value="Major capsid protein gp5"/>
    <property type="match status" value="1"/>
</dbReference>
<dbReference type="RefSeq" id="WP_015772434.1">
    <property type="nucleotide sequence ID" value="NC_013174.1"/>
</dbReference>
<evidence type="ECO:0000313" key="3">
    <source>
        <dbReference type="EMBL" id="ACV09806.1"/>
    </source>
</evidence>
<comment type="subcellular location">
    <subcellularLocation>
        <location evidence="1">Virion</location>
    </subcellularLocation>
</comment>
<evidence type="ECO:0000313" key="4">
    <source>
        <dbReference type="Proteomes" id="UP000000628"/>
    </source>
</evidence>